<dbReference type="Gene3D" id="3.50.50.60">
    <property type="entry name" value="FAD/NAD(P)-binding domain"/>
    <property type="match status" value="1"/>
</dbReference>
<dbReference type="VEuPathDB" id="TriTrypDB:ADEAN_000838400"/>
<comment type="subcellular location">
    <subcellularLocation>
        <location evidence="8">Mitochondrion</location>
    </subcellularLocation>
</comment>
<proteinExistence type="inferred from homology"/>
<evidence type="ECO:0000256" key="9">
    <source>
        <dbReference type="PIRSR" id="PIRSR000362-1"/>
    </source>
</evidence>
<evidence type="ECO:0000313" key="12">
    <source>
        <dbReference type="Proteomes" id="UP000515908"/>
    </source>
</evidence>
<dbReference type="PANTHER" id="PTHR48467">
    <property type="entry name" value="GLUTAMATE SYNTHASE 1 [NADH], CHLOROPLASTIC-LIKE"/>
    <property type="match status" value="1"/>
</dbReference>
<feature type="binding site" evidence="9">
    <location>
        <position position="32"/>
    </location>
    <ligand>
        <name>FAD</name>
        <dbReference type="ChEBI" id="CHEBI:57692"/>
    </ligand>
</feature>
<sequence length="558" mass="61605">MQIAVVGSGPSGCFIANYLTKKNPNVHVDIYERLPVPFGLCRYGVAPDHPDVKNVENQFMEMFQSGRVTWIGNITVGKEIPVNELLNHYGAVVLSTGAEGSKNLNIEGEDLGNVLSARDFVNYYNTFPFPYGSPRFCPFDISKVKKATIIGNGNVAMDVARVLAADYKYFCPTDMNAAAVKEFMKNRITEVNVVGRRGPEHSAFAIAEFREITKYQPETVTVGVDPFDLAKCTAVLGAGRNSRAQTRLMELVHQFAISPEQMQEELRQYASTAAGEPLQTAASTATGLSPASTSQVRPPCSVRFRYHLKPIKFIPNPHRKNYVGGVLYERTDVSPDAPESERYVVEPCDVVLKSVGYRSDLVKGVPFDEQRGIIPNEKGRVEGCPRLYCSGWVKNGAKGVILHSVVDAQETVQSIVEDLEQHVIPSEAAEEGKEGPTMFGKYGLVDYFVAKKLEPVSVSGLNRIFHTEKERGVDLGKRLEKVDNVRDMLDIALGGEVGKKVHDRVRGITPSRPEAMLYLKELLDDDTDLAPLAKELAREVPHTLAERHPTGRLSPSQL</sequence>
<evidence type="ECO:0000256" key="5">
    <source>
        <dbReference type="ARBA" id="ARBA00022857"/>
    </source>
</evidence>
<feature type="binding site" evidence="9">
    <location>
        <position position="392"/>
    </location>
    <ligand>
        <name>FAD</name>
        <dbReference type="ChEBI" id="CHEBI:57692"/>
    </ligand>
</feature>
<evidence type="ECO:0000256" key="3">
    <source>
        <dbReference type="ARBA" id="ARBA00022630"/>
    </source>
</evidence>
<dbReference type="PRINTS" id="PR00419">
    <property type="entry name" value="ADXRDTASE"/>
</dbReference>
<organism evidence="11 12">
    <name type="scientific">Angomonas deanei</name>
    <dbReference type="NCBI Taxonomy" id="59799"/>
    <lineage>
        <taxon>Eukaryota</taxon>
        <taxon>Discoba</taxon>
        <taxon>Euglenozoa</taxon>
        <taxon>Kinetoplastea</taxon>
        <taxon>Metakinetoplastina</taxon>
        <taxon>Trypanosomatida</taxon>
        <taxon>Trypanosomatidae</taxon>
        <taxon>Strigomonadinae</taxon>
        <taxon>Angomonas</taxon>
    </lineage>
</organism>
<feature type="binding site" evidence="9">
    <location>
        <position position="76"/>
    </location>
    <ligand>
        <name>FAD</name>
        <dbReference type="ChEBI" id="CHEBI:57692"/>
    </ligand>
</feature>
<dbReference type="GO" id="GO:0016491">
    <property type="term" value="F:oxidoreductase activity"/>
    <property type="evidence" value="ECO:0007669"/>
    <property type="project" value="UniProtKB-KW"/>
</dbReference>
<keyword evidence="5 8" id="KW-0521">NADP</keyword>
<comment type="similarity">
    <text evidence="2 8">Belongs to the ferredoxin--NADP reductase type 1 family.</text>
</comment>
<feature type="binding site" evidence="10">
    <location>
        <begin position="196"/>
        <end position="197"/>
    </location>
    <ligand>
        <name>NADP(+)</name>
        <dbReference type="ChEBI" id="CHEBI:58349"/>
    </ligand>
</feature>
<evidence type="ECO:0000256" key="10">
    <source>
        <dbReference type="PIRSR" id="PIRSR000362-2"/>
    </source>
</evidence>
<evidence type="ECO:0000256" key="2">
    <source>
        <dbReference type="ARBA" id="ARBA00008312"/>
    </source>
</evidence>
<accession>A0A7G2CLZ6</accession>
<keyword evidence="4 8" id="KW-0274">FAD</keyword>
<evidence type="ECO:0000256" key="1">
    <source>
        <dbReference type="ARBA" id="ARBA00001974"/>
    </source>
</evidence>
<dbReference type="Pfam" id="PF13450">
    <property type="entry name" value="NAD_binding_8"/>
    <property type="match status" value="1"/>
</dbReference>
<comment type="cofactor">
    <cofactor evidence="1 8 9">
        <name>FAD</name>
        <dbReference type="ChEBI" id="CHEBI:57692"/>
    </cofactor>
</comment>
<feature type="binding site" evidence="9">
    <location>
        <position position="11"/>
    </location>
    <ligand>
        <name>FAD</name>
        <dbReference type="ChEBI" id="CHEBI:57692"/>
    </ligand>
</feature>
<feature type="binding site" evidence="10">
    <location>
        <position position="399"/>
    </location>
    <ligand>
        <name>NADP(+)</name>
        <dbReference type="ChEBI" id="CHEBI:58349"/>
    </ligand>
</feature>
<dbReference type="Gene3D" id="3.40.50.720">
    <property type="entry name" value="NAD(P)-binding Rossmann-like Domain"/>
    <property type="match status" value="1"/>
</dbReference>
<evidence type="ECO:0000256" key="7">
    <source>
        <dbReference type="ARBA" id="ARBA00048933"/>
    </source>
</evidence>
<dbReference type="OrthoDB" id="333024at2759"/>
<gene>
    <name evidence="11" type="ORF">ADEAN_000838400</name>
</gene>
<keyword evidence="12" id="KW-1185">Reference proteome</keyword>
<dbReference type="PIRSF" id="PIRSF000362">
    <property type="entry name" value="FNR"/>
    <property type="match status" value="1"/>
</dbReference>
<dbReference type="EMBL" id="LR877163">
    <property type="protein sequence ID" value="CAD2220860.1"/>
    <property type="molecule type" value="Genomic_DNA"/>
</dbReference>
<keyword evidence="6 8" id="KW-0560">Oxidoreductase</keyword>
<feature type="binding site" evidence="9">
    <location>
        <begin position="399"/>
        <end position="401"/>
    </location>
    <ligand>
        <name>FAD</name>
        <dbReference type="ChEBI" id="CHEBI:57692"/>
    </ligand>
</feature>
<comment type="catalytic activity">
    <reaction evidence="7 8">
        <text>2 reduced [adrenodoxin] + NADP(+) + H(+) = 2 oxidized [adrenodoxin] + NADPH</text>
        <dbReference type="Rhea" id="RHEA:42312"/>
        <dbReference type="Rhea" id="RHEA-COMP:9998"/>
        <dbReference type="Rhea" id="RHEA-COMP:9999"/>
        <dbReference type="ChEBI" id="CHEBI:15378"/>
        <dbReference type="ChEBI" id="CHEBI:33737"/>
        <dbReference type="ChEBI" id="CHEBI:33738"/>
        <dbReference type="ChEBI" id="CHEBI:57783"/>
        <dbReference type="ChEBI" id="CHEBI:58349"/>
        <dbReference type="EC" id="1.18.1.6"/>
    </reaction>
</comment>
<name>A0A7G2CLZ6_9TRYP</name>
<evidence type="ECO:0000313" key="11">
    <source>
        <dbReference type="EMBL" id="CAD2220860.1"/>
    </source>
</evidence>
<evidence type="ECO:0000256" key="6">
    <source>
        <dbReference type="ARBA" id="ARBA00023002"/>
    </source>
</evidence>
<dbReference type="PANTHER" id="PTHR48467:SF1">
    <property type="entry name" value="GLUTAMATE SYNTHASE 1 [NADH], CHLOROPLASTIC-LIKE"/>
    <property type="match status" value="1"/>
</dbReference>
<dbReference type="SUPFAM" id="SSF51971">
    <property type="entry name" value="Nucleotide-binding domain"/>
    <property type="match status" value="1"/>
</dbReference>
<dbReference type="Proteomes" id="UP000515908">
    <property type="component" value="Chromosome 19"/>
</dbReference>
<evidence type="ECO:0000256" key="4">
    <source>
        <dbReference type="ARBA" id="ARBA00022827"/>
    </source>
</evidence>
<evidence type="ECO:0000256" key="8">
    <source>
        <dbReference type="PIRNR" id="PIRNR000362"/>
    </source>
</evidence>
<keyword evidence="3 8" id="KW-0285">Flavoprotein</keyword>
<protein>
    <recommendedName>
        <fullName evidence="8">NADPH:adrenodoxin oxidoreductase, mitochondrial</fullName>
        <ecNumber evidence="8">1.18.1.6</ecNumber>
    </recommendedName>
</protein>
<feature type="binding site" evidence="10">
    <location>
        <position position="208"/>
    </location>
    <ligand>
        <name>NADP(+)</name>
        <dbReference type="ChEBI" id="CHEBI:58349"/>
    </ligand>
</feature>
<dbReference type="InterPro" id="IPR036188">
    <property type="entry name" value="FAD/NAD-bd_sf"/>
</dbReference>
<dbReference type="InterPro" id="IPR055275">
    <property type="entry name" value="Ferredox_Rdtase"/>
</dbReference>
<dbReference type="GO" id="GO:0005739">
    <property type="term" value="C:mitochondrion"/>
    <property type="evidence" value="ECO:0007669"/>
    <property type="project" value="UniProtKB-SubCell"/>
</dbReference>
<reference evidence="11 12" key="1">
    <citation type="submission" date="2020-08" db="EMBL/GenBank/DDBJ databases">
        <authorList>
            <person name="Newling K."/>
            <person name="Davey J."/>
            <person name="Forrester S."/>
        </authorList>
    </citation>
    <scope>NUCLEOTIDE SEQUENCE [LARGE SCALE GENOMIC DNA]</scope>
    <source>
        <strain evidence="12">Crithidia deanei Carvalho (ATCC PRA-265)</strain>
    </source>
</reference>
<dbReference type="InterPro" id="IPR021163">
    <property type="entry name" value="Ferredox_Rdtase_adrenod"/>
</dbReference>
<dbReference type="AlphaFoldDB" id="A0A7G2CLZ6"/>
<feature type="binding site" evidence="10">
    <location>
        <begin position="152"/>
        <end position="155"/>
    </location>
    <ligand>
        <name>NADP(+)</name>
        <dbReference type="ChEBI" id="CHEBI:58349"/>
    </ligand>
</feature>
<keyword evidence="8" id="KW-0496">Mitochondrion</keyword>
<feature type="binding site" evidence="9">
    <location>
        <position position="40"/>
    </location>
    <ligand>
        <name>FAD</name>
        <dbReference type="ChEBI" id="CHEBI:57692"/>
    </ligand>
</feature>
<dbReference type="EC" id="1.18.1.6" evidence="8"/>